<evidence type="ECO:0000259" key="2">
    <source>
        <dbReference type="Pfam" id="PF00535"/>
    </source>
</evidence>
<dbReference type="EMBL" id="DSXI01000422">
    <property type="protein sequence ID" value="HGS05513.1"/>
    <property type="molecule type" value="Genomic_DNA"/>
</dbReference>
<name>A0A7V4G8V9_9BACT</name>
<dbReference type="PANTHER" id="PTHR43685:SF2">
    <property type="entry name" value="GLYCOSYLTRANSFERASE 2-LIKE DOMAIN-CONTAINING PROTEIN"/>
    <property type="match status" value="1"/>
</dbReference>
<evidence type="ECO:0000313" key="3">
    <source>
        <dbReference type="EMBL" id="HGS05513.1"/>
    </source>
</evidence>
<feature type="domain" description="Glycosyltransferase 2-like" evidence="2">
    <location>
        <begin position="12"/>
        <end position="149"/>
    </location>
</feature>
<evidence type="ECO:0000256" key="1">
    <source>
        <dbReference type="SAM" id="Phobius"/>
    </source>
</evidence>
<protein>
    <submittedName>
        <fullName evidence="3">Glycosyltransferase family 2 protein</fullName>
    </submittedName>
</protein>
<keyword evidence="3" id="KW-0808">Transferase</keyword>
<comment type="caution">
    <text evidence="3">The sequence shown here is derived from an EMBL/GenBank/DDBJ whole genome shotgun (WGS) entry which is preliminary data.</text>
</comment>
<dbReference type="AlphaFoldDB" id="A0A7V4G8V9"/>
<keyword evidence="1" id="KW-0812">Transmembrane</keyword>
<reference evidence="3" key="1">
    <citation type="journal article" date="2020" name="mSystems">
        <title>Genome- and Community-Level Interaction Insights into Carbon Utilization and Element Cycling Functions of Hydrothermarchaeota in Hydrothermal Sediment.</title>
        <authorList>
            <person name="Zhou Z."/>
            <person name="Liu Y."/>
            <person name="Xu W."/>
            <person name="Pan J."/>
            <person name="Luo Z.H."/>
            <person name="Li M."/>
        </authorList>
    </citation>
    <scope>NUCLEOTIDE SEQUENCE [LARGE SCALE GENOMIC DNA]</scope>
    <source>
        <strain evidence="3">SpSt-548</strain>
    </source>
</reference>
<dbReference type="Pfam" id="PF00535">
    <property type="entry name" value="Glycos_transf_2"/>
    <property type="match status" value="1"/>
</dbReference>
<dbReference type="GO" id="GO:0016740">
    <property type="term" value="F:transferase activity"/>
    <property type="evidence" value="ECO:0007669"/>
    <property type="project" value="UniProtKB-KW"/>
</dbReference>
<dbReference type="SUPFAM" id="SSF53448">
    <property type="entry name" value="Nucleotide-diphospho-sugar transferases"/>
    <property type="match status" value="1"/>
</dbReference>
<gene>
    <name evidence="3" type="ORF">ENT08_07220</name>
</gene>
<sequence>MNTARRSRPEVSFIIVARNAEKHLPRLLQNYLEQDYPPPRRELIIVDSRSSDATRRLAEEFAAAHPELEVTILENPKLTLSPGWNLGIRHARGEIVVRLDAHIAMPPHYLSRGAQLLKERLREGVVCVGGPLTTKGEGFWGRAIAAVLSSPFGVGNSPFRHGNRQGYVETVPSGLYWRRVFEVVGLFREDLVRAQDNEMHARIRARGWKFYLSPELRCTYYCRNTIPAFLKQAWANGYWMVRVWRQASWRHLVPMAFVGTLGVLGLGGLVVPVLAQGLGLLLLTYTAAALVSSRRAGTDLGGLRFLLLPPLFFLLHTTYGLGSWWAWLTALGKRRS</sequence>
<accession>A0A7V4G8V9</accession>
<feature type="transmembrane region" description="Helical" evidence="1">
    <location>
        <begin position="305"/>
        <end position="327"/>
    </location>
</feature>
<feature type="transmembrane region" description="Helical" evidence="1">
    <location>
        <begin position="252"/>
        <end position="271"/>
    </location>
</feature>
<dbReference type="PANTHER" id="PTHR43685">
    <property type="entry name" value="GLYCOSYLTRANSFERASE"/>
    <property type="match status" value="1"/>
</dbReference>
<proteinExistence type="predicted"/>
<dbReference type="InterPro" id="IPR029044">
    <property type="entry name" value="Nucleotide-diphossugar_trans"/>
</dbReference>
<keyword evidence="1" id="KW-0472">Membrane</keyword>
<dbReference type="Gene3D" id="3.90.550.10">
    <property type="entry name" value="Spore Coat Polysaccharide Biosynthesis Protein SpsA, Chain A"/>
    <property type="match status" value="1"/>
</dbReference>
<dbReference type="InterPro" id="IPR050834">
    <property type="entry name" value="Glycosyltransf_2"/>
</dbReference>
<dbReference type="CDD" id="cd02525">
    <property type="entry name" value="Succinoglycan_BP_ExoA"/>
    <property type="match status" value="1"/>
</dbReference>
<keyword evidence="1" id="KW-1133">Transmembrane helix</keyword>
<organism evidence="3">
    <name type="scientific">Desulfobacca acetoxidans</name>
    <dbReference type="NCBI Taxonomy" id="60893"/>
    <lineage>
        <taxon>Bacteria</taxon>
        <taxon>Pseudomonadati</taxon>
        <taxon>Thermodesulfobacteriota</taxon>
        <taxon>Desulfobaccia</taxon>
        <taxon>Desulfobaccales</taxon>
        <taxon>Desulfobaccaceae</taxon>
        <taxon>Desulfobacca</taxon>
    </lineage>
</organism>
<dbReference type="InterPro" id="IPR001173">
    <property type="entry name" value="Glyco_trans_2-like"/>
</dbReference>